<dbReference type="CDD" id="cd09272">
    <property type="entry name" value="RNase_HI_RT_Ty1"/>
    <property type="match status" value="1"/>
</dbReference>
<dbReference type="SUPFAM" id="SSF53098">
    <property type="entry name" value="Ribonuclease H-like"/>
    <property type="match status" value="1"/>
</dbReference>
<dbReference type="AlphaFoldDB" id="A5AQJ5"/>
<dbReference type="InterPro" id="IPR043502">
    <property type="entry name" value="DNA/RNA_pol_sf"/>
</dbReference>
<accession>A5AQJ5</accession>
<dbReference type="InterPro" id="IPR013103">
    <property type="entry name" value="RVT_2"/>
</dbReference>
<dbReference type="EMBL" id="AM432265">
    <property type="protein sequence ID" value="CAN82471.1"/>
    <property type="molecule type" value="Genomic_DNA"/>
</dbReference>
<dbReference type="InterPro" id="IPR012337">
    <property type="entry name" value="RNaseH-like_sf"/>
</dbReference>
<reference evidence="3" key="1">
    <citation type="journal article" date="2007" name="PLoS ONE">
        <title>The first genome sequence of an elite grapevine cultivar (Pinot noir Vitis vinifera L.): coping with a highly heterozygous genome.</title>
        <authorList>
            <person name="Velasco R."/>
            <person name="Zharkikh A."/>
            <person name="Troggio M."/>
            <person name="Cartwright D.A."/>
            <person name="Cestaro A."/>
            <person name="Pruss D."/>
            <person name="Pindo M."/>
            <person name="FitzGerald L.M."/>
            <person name="Vezzulli S."/>
            <person name="Reid J."/>
            <person name="Malacarne G."/>
            <person name="Iliev D."/>
            <person name="Coppola G."/>
            <person name="Wardell B."/>
            <person name="Micheletti D."/>
            <person name="Macalma T."/>
            <person name="Facci M."/>
            <person name="Mitchell J.T."/>
            <person name="Perazzolli M."/>
            <person name="Eldredge G."/>
            <person name="Gatto P."/>
            <person name="Oyzerski R."/>
            <person name="Moretto M."/>
            <person name="Gutin N."/>
            <person name="Stefanini M."/>
            <person name="Chen Y."/>
            <person name="Segala C."/>
            <person name="Davenport C."/>
            <person name="Dematte L."/>
            <person name="Mraz A."/>
            <person name="Battilana J."/>
            <person name="Stormo K."/>
            <person name="Costa F."/>
            <person name="Tao Q."/>
            <person name="Si-Ammour A."/>
            <person name="Harkins T."/>
            <person name="Lackey A."/>
            <person name="Perbost C."/>
            <person name="Taillon B."/>
            <person name="Stella A."/>
            <person name="Solovyev V."/>
            <person name="Fawcett J.A."/>
            <person name="Sterck L."/>
            <person name="Vandepoele K."/>
            <person name="Grando S.M."/>
            <person name="Toppo S."/>
            <person name="Moser C."/>
            <person name="Lanchbury J."/>
            <person name="Bogden R."/>
            <person name="Skolnick M."/>
            <person name="Sgaramella V."/>
            <person name="Bhatnagar S.K."/>
            <person name="Fontana P."/>
            <person name="Gutin A."/>
            <person name="Van de Peer Y."/>
            <person name="Salamini F."/>
            <person name="Viola R."/>
        </authorList>
    </citation>
    <scope>NUCLEOTIDE SEQUENCE</scope>
</reference>
<dbReference type="Gene3D" id="3.30.420.10">
    <property type="entry name" value="Ribonuclease H-like superfamily/Ribonuclease H"/>
    <property type="match status" value="1"/>
</dbReference>
<dbReference type="Pfam" id="PF07727">
    <property type="entry name" value="RVT_2"/>
    <property type="match status" value="1"/>
</dbReference>
<dbReference type="PANTHER" id="PTHR11439">
    <property type="entry name" value="GAG-POL-RELATED RETROTRANSPOSON"/>
    <property type="match status" value="1"/>
</dbReference>
<sequence length="545" mass="60757">MSCSYTPSQNGRAERKHRHVMKIGLALLFHSHVPLRHWVDAFSTTTYIINRLPMPVLGGLSLFEVLSDDSAIEPLQVSSSTTKSTSPSVAVSLAPVSATDLAPSAVPMDQIHATTSLAPSGSHPKITRAKSRIFKTRHPVHLSFVQSTPLIHALLATPEPKGFKSAAKNPAWLAAMDDEMKALQINHTWDLVHRPSNANILFKVRLMAKGYTQLPGLDYTDTFSPVVKASTICVVLSLVVSHKWPLRQLDVKNAFLNGILHETVYMEQPPGYVDPRHPLHVCKLKKTLYGLKQAPCACYTLKFAIKDLGPLTYFLGLEASSIPDGLFLSQVKYATDVLARAQLLDSKPVTTPMIVSQRLSFEVAYLDADWAGCSDTRRSTSGYSIFLSNNLVSWSAKKQPTVSRSSCESEYHALALTVAEVLWLTHLLRDLRVTLTHWPLLLCDNKSAIFLSSNPVSHKHTKHIVLNYHFVQEEEEEEEEGATVRIRANGKNEGPLYQRKKKKKEEQPSGKNEGPLYQRKKKKKEEQPSELGQELGEMGNNEVYI</sequence>
<dbReference type="SUPFAM" id="SSF56672">
    <property type="entry name" value="DNA/RNA polymerases"/>
    <property type="match status" value="1"/>
</dbReference>
<dbReference type="GO" id="GO:0003676">
    <property type="term" value="F:nucleic acid binding"/>
    <property type="evidence" value="ECO:0007669"/>
    <property type="project" value="InterPro"/>
</dbReference>
<evidence type="ECO:0000256" key="1">
    <source>
        <dbReference type="SAM" id="MobiDB-lite"/>
    </source>
</evidence>
<protein>
    <recommendedName>
        <fullName evidence="2">Reverse transcriptase Ty1/copia-type domain-containing protein</fullName>
    </recommendedName>
</protein>
<dbReference type="InterPro" id="IPR036397">
    <property type="entry name" value="RNaseH_sf"/>
</dbReference>
<name>A5AQJ5_VITVI</name>
<proteinExistence type="predicted"/>
<organism evidence="3">
    <name type="scientific">Vitis vinifera</name>
    <name type="common">Grape</name>
    <dbReference type="NCBI Taxonomy" id="29760"/>
    <lineage>
        <taxon>Eukaryota</taxon>
        <taxon>Viridiplantae</taxon>
        <taxon>Streptophyta</taxon>
        <taxon>Embryophyta</taxon>
        <taxon>Tracheophyta</taxon>
        <taxon>Spermatophyta</taxon>
        <taxon>Magnoliopsida</taxon>
        <taxon>eudicotyledons</taxon>
        <taxon>Gunneridae</taxon>
        <taxon>Pentapetalae</taxon>
        <taxon>rosids</taxon>
        <taxon>Vitales</taxon>
        <taxon>Vitaceae</taxon>
        <taxon>Viteae</taxon>
        <taxon>Vitis</taxon>
    </lineage>
</organism>
<gene>
    <name evidence="3" type="ORF">VITISV_039787</name>
</gene>
<evidence type="ECO:0000259" key="2">
    <source>
        <dbReference type="Pfam" id="PF07727"/>
    </source>
</evidence>
<evidence type="ECO:0000313" key="3">
    <source>
        <dbReference type="EMBL" id="CAN82471.1"/>
    </source>
</evidence>
<feature type="domain" description="Reverse transcriptase Ty1/copia-type" evidence="2">
    <location>
        <begin position="185"/>
        <end position="300"/>
    </location>
</feature>
<feature type="region of interest" description="Disordered" evidence="1">
    <location>
        <begin position="478"/>
        <end position="545"/>
    </location>
</feature>
<dbReference type="PANTHER" id="PTHR11439:SF455">
    <property type="entry name" value="RLK (RECEPTOR-LIKE PROTEIN KINASE) 8, PUTATIVE-RELATED"/>
    <property type="match status" value="1"/>
</dbReference>